<evidence type="ECO:0000313" key="1">
    <source>
        <dbReference type="EMBL" id="GFD54343.1"/>
    </source>
</evidence>
<organism evidence="1">
    <name type="scientific">Tanacetum cinerariifolium</name>
    <name type="common">Dalmatian daisy</name>
    <name type="synonym">Chrysanthemum cinerariifolium</name>
    <dbReference type="NCBI Taxonomy" id="118510"/>
    <lineage>
        <taxon>Eukaryota</taxon>
        <taxon>Viridiplantae</taxon>
        <taxon>Streptophyta</taxon>
        <taxon>Embryophyta</taxon>
        <taxon>Tracheophyta</taxon>
        <taxon>Spermatophyta</taxon>
        <taxon>Magnoliopsida</taxon>
        <taxon>eudicotyledons</taxon>
        <taxon>Gunneridae</taxon>
        <taxon>Pentapetalae</taxon>
        <taxon>asterids</taxon>
        <taxon>campanulids</taxon>
        <taxon>Asterales</taxon>
        <taxon>Asteraceae</taxon>
        <taxon>Asteroideae</taxon>
        <taxon>Anthemideae</taxon>
        <taxon>Anthemidinae</taxon>
        <taxon>Tanacetum</taxon>
    </lineage>
</organism>
<sequence length="80" mass="8901">LVDGFIQHHAALVQHQHGIDEAVEVAYLVRRDDDAAVVAERPRHELAKLHFTRNIEAVGRLVEHQQAGVGGQGKGYHHLL</sequence>
<name>A0A699X5I9_TANCI</name>
<gene>
    <name evidence="1" type="ORF">Tci_926312</name>
</gene>
<comment type="caution">
    <text evidence="1">The sequence shown here is derived from an EMBL/GenBank/DDBJ whole genome shotgun (WGS) entry which is preliminary data.</text>
</comment>
<reference evidence="1" key="1">
    <citation type="journal article" date="2019" name="Sci. Rep.">
        <title>Draft genome of Tanacetum cinerariifolium, the natural source of mosquito coil.</title>
        <authorList>
            <person name="Yamashiro T."/>
            <person name="Shiraishi A."/>
            <person name="Satake H."/>
            <person name="Nakayama K."/>
        </authorList>
    </citation>
    <scope>NUCLEOTIDE SEQUENCE</scope>
</reference>
<proteinExistence type="predicted"/>
<protein>
    <submittedName>
        <fullName evidence="1">Uncharacterized protein</fullName>
    </submittedName>
</protein>
<accession>A0A699X5I9</accession>
<dbReference type="EMBL" id="BKCJ011804845">
    <property type="protein sequence ID" value="GFD54343.1"/>
    <property type="molecule type" value="Genomic_DNA"/>
</dbReference>
<feature type="non-terminal residue" evidence="1">
    <location>
        <position position="80"/>
    </location>
</feature>
<dbReference type="AntiFam" id="ANF00142">
    <property type="entry name" value="Shadow ORF (opposite yadG)"/>
</dbReference>
<dbReference type="AlphaFoldDB" id="A0A699X5I9"/>
<feature type="non-terminal residue" evidence="1">
    <location>
        <position position="1"/>
    </location>
</feature>